<feature type="non-terminal residue" evidence="1">
    <location>
        <position position="81"/>
    </location>
</feature>
<protein>
    <submittedName>
        <fullName evidence="1">Uncharacterized protein</fullName>
    </submittedName>
</protein>
<proteinExistence type="predicted"/>
<gene>
    <name evidence="1" type="ORF">KI387_041762</name>
</gene>
<accession>A0AA38F5E5</accession>
<keyword evidence="2" id="KW-1185">Reference proteome</keyword>
<name>A0AA38F5E5_TAXCH</name>
<comment type="caution">
    <text evidence="1">The sequence shown here is derived from an EMBL/GenBank/DDBJ whole genome shotgun (WGS) entry which is preliminary data.</text>
</comment>
<dbReference type="AlphaFoldDB" id="A0AA38F5E5"/>
<dbReference type="EMBL" id="JAHRHJ020001800">
    <property type="protein sequence ID" value="KAH9293034.1"/>
    <property type="molecule type" value="Genomic_DNA"/>
</dbReference>
<sequence length="81" mass="8519">GEDDGYSSMGGGGTIGYNSLGREAEWEMISVLMRDSSTGVWGGEGLSSMGRGTDKVGSYVGKGFWARISLMEGIGDIWESS</sequence>
<feature type="non-terminal residue" evidence="1">
    <location>
        <position position="1"/>
    </location>
</feature>
<evidence type="ECO:0000313" key="1">
    <source>
        <dbReference type="EMBL" id="KAH9293034.1"/>
    </source>
</evidence>
<evidence type="ECO:0000313" key="2">
    <source>
        <dbReference type="Proteomes" id="UP000824469"/>
    </source>
</evidence>
<reference evidence="1 2" key="1">
    <citation type="journal article" date="2021" name="Nat. Plants">
        <title>The Taxus genome provides insights into paclitaxel biosynthesis.</title>
        <authorList>
            <person name="Xiong X."/>
            <person name="Gou J."/>
            <person name="Liao Q."/>
            <person name="Li Y."/>
            <person name="Zhou Q."/>
            <person name="Bi G."/>
            <person name="Li C."/>
            <person name="Du R."/>
            <person name="Wang X."/>
            <person name="Sun T."/>
            <person name="Guo L."/>
            <person name="Liang H."/>
            <person name="Lu P."/>
            <person name="Wu Y."/>
            <person name="Zhang Z."/>
            <person name="Ro D.K."/>
            <person name="Shang Y."/>
            <person name="Huang S."/>
            <person name="Yan J."/>
        </authorList>
    </citation>
    <scope>NUCLEOTIDE SEQUENCE [LARGE SCALE GENOMIC DNA]</scope>
    <source>
        <strain evidence="1">Ta-2019</strain>
    </source>
</reference>
<organism evidence="1 2">
    <name type="scientific">Taxus chinensis</name>
    <name type="common">Chinese yew</name>
    <name type="synonym">Taxus wallichiana var. chinensis</name>
    <dbReference type="NCBI Taxonomy" id="29808"/>
    <lineage>
        <taxon>Eukaryota</taxon>
        <taxon>Viridiplantae</taxon>
        <taxon>Streptophyta</taxon>
        <taxon>Embryophyta</taxon>
        <taxon>Tracheophyta</taxon>
        <taxon>Spermatophyta</taxon>
        <taxon>Pinopsida</taxon>
        <taxon>Pinidae</taxon>
        <taxon>Conifers II</taxon>
        <taxon>Cupressales</taxon>
        <taxon>Taxaceae</taxon>
        <taxon>Taxus</taxon>
    </lineage>
</organism>
<dbReference type="Proteomes" id="UP000824469">
    <property type="component" value="Unassembled WGS sequence"/>
</dbReference>